<dbReference type="GO" id="GO:0030414">
    <property type="term" value="F:peptidase inhibitor activity"/>
    <property type="evidence" value="ECO:0007669"/>
    <property type="project" value="UniProtKB-KW"/>
</dbReference>
<proteinExistence type="evidence at transcript level"/>
<dbReference type="SUPFAM" id="SSF57567">
    <property type="entry name" value="Serine protease inhibitors"/>
    <property type="match status" value="3"/>
</dbReference>
<dbReference type="CDD" id="cd19941">
    <property type="entry name" value="TIL"/>
    <property type="match status" value="3"/>
</dbReference>
<dbReference type="PANTHER" id="PTHR23259:SF70">
    <property type="entry name" value="ACCESSORY GLAND PROTEIN ACP62F-RELATED"/>
    <property type="match status" value="1"/>
</dbReference>
<dbReference type="InterPro" id="IPR002919">
    <property type="entry name" value="TIL_dom"/>
</dbReference>
<organism evidence="5">
    <name type="scientific">Hyalomma excavatum</name>
    <dbReference type="NCBI Taxonomy" id="257692"/>
    <lineage>
        <taxon>Eukaryota</taxon>
        <taxon>Metazoa</taxon>
        <taxon>Ecdysozoa</taxon>
        <taxon>Arthropoda</taxon>
        <taxon>Chelicerata</taxon>
        <taxon>Arachnida</taxon>
        <taxon>Acari</taxon>
        <taxon>Parasitiformes</taxon>
        <taxon>Ixodida</taxon>
        <taxon>Ixodoidea</taxon>
        <taxon>Ixodidae</taxon>
        <taxon>Hyalomminae</taxon>
        <taxon>Hyalomma</taxon>
    </lineage>
</organism>
<dbReference type="InterPro" id="IPR051368">
    <property type="entry name" value="SerProtInhib-TIL_Domain"/>
</dbReference>
<feature type="transmembrane region" description="Helical" evidence="3">
    <location>
        <begin position="39"/>
        <end position="56"/>
    </location>
</feature>
<evidence type="ECO:0000256" key="3">
    <source>
        <dbReference type="SAM" id="Phobius"/>
    </source>
</evidence>
<reference evidence="5" key="1">
    <citation type="journal article" date="2017" name="Ticks Tick Borne Dis.">
        <title>An insight into the sialome of Hyalomma excavatum.</title>
        <authorList>
            <person name="Ribeiro J.M."/>
            <person name="Slovak M."/>
            <person name="Francischetti I.M."/>
        </authorList>
    </citation>
    <scope>NUCLEOTIDE SEQUENCE</scope>
    <source>
        <strain evidence="5">Samish</strain>
        <tissue evidence="5">Salivary glands</tissue>
    </source>
</reference>
<feature type="transmembrane region" description="Helical" evidence="3">
    <location>
        <begin position="6"/>
        <end position="27"/>
    </location>
</feature>
<keyword evidence="2" id="KW-1015">Disulfide bond</keyword>
<feature type="domain" description="TIL" evidence="4">
    <location>
        <begin position="124"/>
        <end position="177"/>
    </location>
</feature>
<dbReference type="Pfam" id="PF01826">
    <property type="entry name" value="TIL"/>
    <property type="match status" value="2"/>
</dbReference>
<dbReference type="PANTHER" id="PTHR23259">
    <property type="entry name" value="RIDDLE"/>
    <property type="match status" value="1"/>
</dbReference>
<keyword evidence="3" id="KW-0812">Transmembrane</keyword>
<evidence type="ECO:0000256" key="1">
    <source>
        <dbReference type="ARBA" id="ARBA00022690"/>
    </source>
</evidence>
<sequence>SVQRDHAGPAAALSFVVPIPVIPVDAVIRTKGCEMNWRLIAFAVVCMVVVVAPWRIRRGPVKCSDTEVAVRRWRRRDSFCRPMLTRPSLRWKRRRCICKSGYVRNAWNQCVPKSECNACKRMRRMDYNLCETACPLTCGKPIPSFCPMDCVKGCACPPGYVIDSRRSSKSCVSARWCPPKCPPKAHFRLCVSTCEPRCDTPRPKTCVKRCYGGDCVCKWRYAKLFQRGKMYCVRRRDCPSRYKQLYGNFYWTLLGNGTL</sequence>
<protein>
    <submittedName>
        <fullName evidence="5">Putative tick til 24</fullName>
    </submittedName>
</protein>
<keyword evidence="3" id="KW-1133">Transmembrane helix</keyword>
<dbReference type="EMBL" id="GEFH01001473">
    <property type="protein sequence ID" value="JAP67108.1"/>
    <property type="molecule type" value="mRNA"/>
</dbReference>
<keyword evidence="3" id="KW-0472">Membrane</keyword>
<name>A0A131XLU0_9ACAR</name>
<evidence type="ECO:0000256" key="2">
    <source>
        <dbReference type="ARBA" id="ARBA00023157"/>
    </source>
</evidence>
<dbReference type="AlphaFoldDB" id="A0A131XLU0"/>
<feature type="non-terminal residue" evidence="5">
    <location>
        <position position="1"/>
    </location>
</feature>
<dbReference type="InterPro" id="IPR036084">
    <property type="entry name" value="Ser_inhib-like_sf"/>
</dbReference>
<feature type="domain" description="TIL" evidence="4">
    <location>
        <begin position="181"/>
        <end position="238"/>
    </location>
</feature>
<evidence type="ECO:0000313" key="5">
    <source>
        <dbReference type="EMBL" id="JAP67108.1"/>
    </source>
</evidence>
<dbReference type="Gene3D" id="2.10.25.10">
    <property type="entry name" value="Laminin"/>
    <property type="match status" value="3"/>
</dbReference>
<keyword evidence="1" id="KW-0646">Protease inhibitor</keyword>
<accession>A0A131XLU0</accession>
<evidence type="ECO:0000259" key="4">
    <source>
        <dbReference type="Pfam" id="PF01826"/>
    </source>
</evidence>